<accession>A0A2V4A1C5</accession>
<evidence type="ECO:0000313" key="4">
    <source>
        <dbReference type="Proteomes" id="UP000248079"/>
    </source>
</evidence>
<sequence length="49" mass="5489">MILGVSEWLSGKLGWDVTIIRVAFVVSVLVFGFGIGLYLILWLVKMFSN</sequence>
<keyword evidence="1" id="KW-1133">Transmembrane helix</keyword>
<gene>
    <name evidence="3" type="ORF">DF185_06910</name>
</gene>
<dbReference type="Pfam" id="PF04024">
    <property type="entry name" value="PspC"/>
    <property type="match status" value="1"/>
</dbReference>
<protein>
    <recommendedName>
        <fullName evidence="2">Phage shock protein PspC N-terminal domain-containing protein</fullName>
    </recommendedName>
</protein>
<reference evidence="3 4" key="1">
    <citation type="submission" date="2018-05" db="EMBL/GenBank/DDBJ databases">
        <title>Marinifilum breve JC075T sp. nov., a marine bacterium isolated from Yongle Blue Hole in the South China Sea.</title>
        <authorList>
            <person name="Fu T."/>
        </authorList>
    </citation>
    <scope>NUCLEOTIDE SEQUENCE [LARGE SCALE GENOMIC DNA]</scope>
    <source>
        <strain evidence="3 4">JC075</strain>
    </source>
</reference>
<dbReference type="OrthoDB" id="1122891at2"/>
<dbReference type="Proteomes" id="UP000248079">
    <property type="component" value="Unassembled WGS sequence"/>
</dbReference>
<keyword evidence="4" id="KW-1185">Reference proteome</keyword>
<dbReference type="InterPro" id="IPR007168">
    <property type="entry name" value="Phageshock_PspC_N"/>
</dbReference>
<comment type="caution">
    <text evidence="3">The sequence shown here is derived from an EMBL/GenBank/DDBJ whole genome shotgun (WGS) entry which is preliminary data.</text>
</comment>
<organism evidence="3 4">
    <name type="scientific">Marinifilum breve</name>
    <dbReference type="NCBI Taxonomy" id="2184082"/>
    <lineage>
        <taxon>Bacteria</taxon>
        <taxon>Pseudomonadati</taxon>
        <taxon>Bacteroidota</taxon>
        <taxon>Bacteroidia</taxon>
        <taxon>Marinilabiliales</taxon>
        <taxon>Marinifilaceae</taxon>
    </lineage>
</organism>
<name>A0A2V4A1C5_9BACT</name>
<dbReference type="RefSeq" id="WP_110360004.1">
    <property type="nucleotide sequence ID" value="NZ_QFLI01000002.1"/>
</dbReference>
<evidence type="ECO:0000256" key="1">
    <source>
        <dbReference type="SAM" id="Phobius"/>
    </source>
</evidence>
<proteinExistence type="predicted"/>
<evidence type="ECO:0000313" key="3">
    <source>
        <dbReference type="EMBL" id="PXY02371.1"/>
    </source>
</evidence>
<feature type="transmembrane region" description="Helical" evidence="1">
    <location>
        <begin position="20"/>
        <end position="44"/>
    </location>
</feature>
<dbReference type="EMBL" id="QFLI01000002">
    <property type="protein sequence ID" value="PXY02371.1"/>
    <property type="molecule type" value="Genomic_DNA"/>
</dbReference>
<keyword evidence="1" id="KW-0812">Transmembrane</keyword>
<keyword evidence="1" id="KW-0472">Membrane</keyword>
<feature type="domain" description="Phage shock protein PspC N-terminal" evidence="2">
    <location>
        <begin position="1"/>
        <end position="44"/>
    </location>
</feature>
<dbReference type="AlphaFoldDB" id="A0A2V4A1C5"/>
<evidence type="ECO:0000259" key="2">
    <source>
        <dbReference type="Pfam" id="PF04024"/>
    </source>
</evidence>